<keyword evidence="2" id="KW-1185">Reference proteome</keyword>
<dbReference type="Pfam" id="PF02575">
    <property type="entry name" value="YbaB_DNA_bd"/>
    <property type="match status" value="1"/>
</dbReference>
<dbReference type="InterPro" id="IPR036894">
    <property type="entry name" value="YbaB-like_sf"/>
</dbReference>
<evidence type="ECO:0000313" key="2">
    <source>
        <dbReference type="Proteomes" id="UP001146067"/>
    </source>
</evidence>
<dbReference type="Proteomes" id="UP001146067">
    <property type="component" value="Unassembled WGS sequence"/>
</dbReference>
<organism evidence="1 2">
    <name type="scientific">Glycomyces luteolus</name>
    <dbReference type="NCBI Taxonomy" id="2670330"/>
    <lineage>
        <taxon>Bacteria</taxon>
        <taxon>Bacillati</taxon>
        <taxon>Actinomycetota</taxon>
        <taxon>Actinomycetes</taxon>
        <taxon>Glycomycetales</taxon>
        <taxon>Glycomycetaceae</taxon>
        <taxon>Glycomyces</taxon>
    </lineage>
</organism>
<protein>
    <submittedName>
        <fullName evidence="1">YbaB/EbfC family nucleoid-associated protein</fullName>
    </submittedName>
</protein>
<accession>A0A9X3SRA9</accession>
<gene>
    <name evidence="1" type="ORF">O1R50_01800</name>
</gene>
<dbReference type="AlphaFoldDB" id="A0A9X3SRA9"/>
<comment type="caution">
    <text evidence="1">The sequence shown here is derived from an EMBL/GenBank/DDBJ whole genome shotgun (WGS) entry which is preliminary data.</text>
</comment>
<reference evidence="1" key="1">
    <citation type="submission" date="2022-12" db="EMBL/GenBank/DDBJ databases">
        <title>Gycomyces niveus sp.nov.,a novel actinomycete isolated from soil in Shouguan.</title>
        <authorList>
            <person name="Yang X."/>
        </authorList>
    </citation>
    <scope>NUCLEOTIDE SEQUENCE</scope>
    <source>
        <strain evidence="1">NEAU-A15</strain>
    </source>
</reference>
<dbReference type="EMBL" id="JAPZVP010000001">
    <property type="protein sequence ID" value="MDA1358333.1"/>
    <property type="molecule type" value="Genomic_DNA"/>
</dbReference>
<dbReference type="SUPFAM" id="SSF82607">
    <property type="entry name" value="YbaB-like"/>
    <property type="match status" value="1"/>
</dbReference>
<dbReference type="RefSeq" id="WP_270108126.1">
    <property type="nucleotide sequence ID" value="NZ_JAPZVP010000001.1"/>
</dbReference>
<sequence length="117" mass="12249">MRTPEEIMQDLEHRVAVIQEQAGRAEQALAASETTLASDEGAVTVTVNAGGALTGLRFSNEAKHMSGTGLAALVLDTYRRAVEASGQKTAAIMSDLLGGDQEAMGLLQSFTAPKTED</sequence>
<proteinExistence type="predicted"/>
<dbReference type="Gene3D" id="3.30.1310.10">
    <property type="entry name" value="Nucleoid-associated protein YbaB-like domain"/>
    <property type="match status" value="1"/>
</dbReference>
<evidence type="ECO:0000313" key="1">
    <source>
        <dbReference type="EMBL" id="MDA1358333.1"/>
    </source>
</evidence>
<name>A0A9X3SRA9_9ACTN</name>
<dbReference type="InterPro" id="IPR004401">
    <property type="entry name" value="YbaB/EbfC"/>
</dbReference>
<dbReference type="GO" id="GO:0003677">
    <property type="term" value="F:DNA binding"/>
    <property type="evidence" value="ECO:0007669"/>
    <property type="project" value="InterPro"/>
</dbReference>